<keyword evidence="2" id="KW-1185">Reference proteome</keyword>
<dbReference type="Proteomes" id="UP000389128">
    <property type="component" value="Unassembled WGS sequence"/>
</dbReference>
<dbReference type="EMBL" id="SDKK01000017">
    <property type="protein sequence ID" value="TYC54724.1"/>
    <property type="molecule type" value="Genomic_DNA"/>
</dbReference>
<organism evidence="1 2">
    <name type="scientific">Zoogloea oleivorans</name>
    <dbReference type="NCBI Taxonomy" id="1552750"/>
    <lineage>
        <taxon>Bacteria</taxon>
        <taxon>Pseudomonadati</taxon>
        <taxon>Pseudomonadota</taxon>
        <taxon>Betaproteobacteria</taxon>
        <taxon>Rhodocyclales</taxon>
        <taxon>Zoogloeaceae</taxon>
        <taxon>Zoogloea</taxon>
    </lineage>
</organism>
<evidence type="ECO:0000313" key="1">
    <source>
        <dbReference type="EMBL" id="TYC54724.1"/>
    </source>
</evidence>
<dbReference type="GO" id="GO:0003677">
    <property type="term" value="F:DNA binding"/>
    <property type="evidence" value="ECO:0007669"/>
    <property type="project" value="UniProtKB-KW"/>
</dbReference>
<accession>A0A6C2CKV1</accession>
<dbReference type="OrthoDB" id="8721890at2"/>
<dbReference type="InterPro" id="IPR009061">
    <property type="entry name" value="DNA-bd_dom_put_sf"/>
</dbReference>
<reference evidence="1 2" key="1">
    <citation type="submission" date="2019-01" db="EMBL/GenBank/DDBJ databases">
        <title>Zoogloea oleivorans genome sequencing and assembly.</title>
        <authorList>
            <person name="Tancsics A."/>
            <person name="Farkas M."/>
            <person name="Kriszt B."/>
            <person name="Maroti G."/>
            <person name="Horvath B."/>
        </authorList>
    </citation>
    <scope>NUCLEOTIDE SEQUENCE [LARGE SCALE GENOMIC DNA]</scope>
    <source>
        <strain evidence="1 2">Buc</strain>
    </source>
</reference>
<dbReference type="AlphaFoldDB" id="A0A6C2CKV1"/>
<keyword evidence="1" id="KW-0238">DNA-binding</keyword>
<sequence>MTLLVRAYLLDKYGPLLTEDQLAEVLHAEPGTLRNKRSAGLLGIPVVRHGQKPLFHIEDVANLIEEMREAGRLNR</sequence>
<dbReference type="RefSeq" id="WP_148580417.1">
    <property type="nucleotide sequence ID" value="NZ_SDKK01000017.1"/>
</dbReference>
<evidence type="ECO:0000313" key="2">
    <source>
        <dbReference type="Proteomes" id="UP000389128"/>
    </source>
</evidence>
<dbReference type="SUPFAM" id="SSF46955">
    <property type="entry name" value="Putative DNA-binding domain"/>
    <property type="match status" value="1"/>
</dbReference>
<name>A0A6C2CKV1_9RHOO</name>
<proteinExistence type="predicted"/>
<gene>
    <name evidence="1" type="ORF">ETQ85_17715</name>
</gene>
<protein>
    <submittedName>
        <fullName evidence="1">DNA-binding protein</fullName>
    </submittedName>
</protein>
<comment type="caution">
    <text evidence="1">The sequence shown here is derived from an EMBL/GenBank/DDBJ whole genome shotgun (WGS) entry which is preliminary data.</text>
</comment>